<dbReference type="PROSITE" id="PS51257">
    <property type="entry name" value="PROKAR_LIPOPROTEIN"/>
    <property type="match status" value="1"/>
</dbReference>
<sequence>MSAKGNCGGGGGGGGGGGCGGGKVEIPQDSCQPVVPCQNVTPVPAQCKDTPDPCQENQGSIGGGYGGGQGGCGGQGGYGGGGGTKK</sequence>
<dbReference type="AlphaFoldDB" id="A0AAV6ZTQ4"/>
<gene>
    <name evidence="1" type="ORF">GDO81_004303</name>
</gene>
<organism evidence="1 2">
    <name type="scientific">Engystomops pustulosus</name>
    <name type="common">Tungara frog</name>
    <name type="synonym">Physalaemus pustulosus</name>
    <dbReference type="NCBI Taxonomy" id="76066"/>
    <lineage>
        <taxon>Eukaryota</taxon>
        <taxon>Metazoa</taxon>
        <taxon>Chordata</taxon>
        <taxon>Craniata</taxon>
        <taxon>Vertebrata</taxon>
        <taxon>Euteleostomi</taxon>
        <taxon>Amphibia</taxon>
        <taxon>Batrachia</taxon>
        <taxon>Anura</taxon>
        <taxon>Neobatrachia</taxon>
        <taxon>Hyloidea</taxon>
        <taxon>Leptodactylidae</taxon>
        <taxon>Leiuperinae</taxon>
        <taxon>Engystomops</taxon>
    </lineage>
</organism>
<evidence type="ECO:0000313" key="2">
    <source>
        <dbReference type="Proteomes" id="UP000824782"/>
    </source>
</evidence>
<comment type="caution">
    <text evidence="1">The sequence shown here is derived from an EMBL/GenBank/DDBJ whole genome shotgun (WGS) entry which is preliminary data.</text>
</comment>
<protein>
    <submittedName>
        <fullName evidence="1">Uncharacterized protein</fullName>
    </submittedName>
</protein>
<keyword evidence="2" id="KW-1185">Reference proteome</keyword>
<name>A0AAV6ZTQ4_ENGPU</name>
<reference evidence="1" key="1">
    <citation type="thesis" date="2020" institute="ProQuest LLC" country="789 East Eisenhower Parkway, Ann Arbor, MI, USA">
        <title>Comparative Genomics and Chromosome Evolution.</title>
        <authorList>
            <person name="Mudd A.B."/>
        </authorList>
    </citation>
    <scope>NUCLEOTIDE SEQUENCE</scope>
    <source>
        <strain evidence="1">237g6f4</strain>
        <tissue evidence="1">Blood</tissue>
    </source>
</reference>
<evidence type="ECO:0000313" key="1">
    <source>
        <dbReference type="EMBL" id="KAG8551845.1"/>
    </source>
</evidence>
<proteinExistence type="predicted"/>
<dbReference type="Proteomes" id="UP000824782">
    <property type="component" value="Unassembled WGS sequence"/>
</dbReference>
<accession>A0AAV6ZTQ4</accession>
<dbReference type="EMBL" id="WNYA01000011">
    <property type="protein sequence ID" value="KAG8551845.1"/>
    <property type="molecule type" value="Genomic_DNA"/>
</dbReference>